<dbReference type="SUPFAM" id="SSF46785">
    <property type="entry name" value="Winged helix' DNA-binding domain"/>
    <property type="match status" value="1"/>
</dbReference>
<dbReference type="EMBL" id="JADTXM010000004">
    <property type="protein sequence ID" value="MBH3438512.1"/>
    <property type="molecule type" value="Genomic_DNA"/>
</dbReference>
<dbReference type="Pfam" id="PF00126">
    <property type="entry name" value="HTH_1"/>
    <property type="match status" value="1"/>
</dbReference>
<keyword evidence="2" id="KW-0805">Transcription regulation</keyword>
<comment type="caution">
    <text evidence="6">The sequence shown here is derived from an EMBL/GenBank/DDBJ whole genome shotgun (WGS) entry which is preliminary data.</text>
</comment>
<evidence type="ECO:0000313" key="6">
    <source>
        <dbReference type="EMBL" id="MBH3438512.1"/>
    </source>
</evidence>
<comment type="similarity">
    <text evidence="1">Belongs to the LysR transcriptional regulatory family.</text>
</comment>
<dbReference type="InterPro" id="IPR036390">
    <property type="entry name" value="WH_DNA-bd_sf"/>
</dbReference>
<keyword evidence="4" id="KW-0804">Transcription</keyword>
<dbReference type="Gene3D" id="1.10.10.10">
    <property type="entry name" value="Winged helix-like DNA-binding domain superfamily/Winged helix DNA-binding domain"/>
    <property type="match status" value="1"/>
</dbReference>
<dbReference type="Pfam" id="PF03466">
    <property type="entry name" value="LysR_substrate"/>
    <property type="match status" value="1"/>
</dbReference>
<dbReference type="SUPFAM" id="SSF53850">
    <property type="entry name" value="Periplasmic binding protein-like II"/>
    <property type="match status" value="1"/>
</dbReference>
<evidence type="ECO:0000256" key="4">
    <source>
        <dbReference type="ARBA" id="ARBA00023163"/>
    </source>
</evidence>
<name>A0ABS0MP80_PSELU</name>
<dbReference type="Proteomes" id="UP000638986">
    <property type="component" value="Unassembled WGS sequence"/>
</dbReference>
<dbReference type="RefSeq" id="WP_197871906.1">
    <property type="nucleotide sequence ID" value="NZ_DALZQD010000031.1"/>
</dbReference>
<keyword evidence="3" id="KW-0238">DNA-binding</keyword>
<dbReference type="InterPro" id="IPR036388">
    <property type="entry name" value="WH-like_DNA-bd_sf"/>
</dbReference>
<dbReference type="PANTHER" id="PTHR30419">
    <property type="entry name" value="HTH-TYPE TRANSCRIPTIONAL REGULATOR YBHD"/>
    <property type="match status" value="1"/>
</dbReference>
<evidence type="ECO:0000313" key="7">
    <source>
        <dbReference type="Proteomes" id="UP000638986"/>
    </source>
</evidence>
<dbReference type="Gene3D" id="3.40.190.290">
    <property type="match status" value="1"/>
</dbReference>
<sequence length="303" mass="33455">MLPRNLIRRLDLLTLQLFVAVHEEGTLTRAADRELIALSAASKRLVDLEAELGVELFIRRTKGMSLTPAGESLLHHARVLISGVEKLSIEMAEYAAGIRGHIRMLANLSTIIEFLPEDLRVFSERHAQIKIDLEESPSGGVVQGVLENKAEIGLCDGETDTRGLQRTLYREDRLVLVMRPEHSLAAQTGIPFSDALEYDQVGLHAASAIQARTQAAARQARRTMKVRIHVPGFDAMCRMIQTGLGIGVLPARAFELFGPPLGLHAVNLLDEWAQRELVMVTRAAESLSPVGQILFDHLRMPCP</sequence>
<dbReference type="InterPro" id="IPR050950">
    <property type="entry name" value="HTH-type_LysR_regulators"/>
</dbReference>
<dbReference type="PROSITE" id="PS50931">
    <property type="entry name" value="HTH_LYSR"/>
    <property type="match status" value="1"/>
</dbReference>
<evidence type="ECO:0000259" key="5">
    <source>
        <dbReference type="PROSITE" id="PS50931"/>
    </source>
</evidence>
<dbReference type="PANTHER" id="PTHR30419:SF2">
    <property type="entry name" value="LYSR FAMILY TRANSCRIPTIONAL REGULATOR"/>
    <property type="match status" value="1"/>
</dbReference>
<dbReference type="InterPro" id="IPR000847">
    <property type="entry name" value="LysR_HTH_N"/>
</dbReference>
<feature type="domain" description="HTH lysR-type" evidence="5">
    <location>
        <begin position="10"/>
        <end position="67"/>
    </location>
</feature>
<reference evidence="6 7" key="1">
    <citation type="submission" date="2020-11" db="EMBL/GenBank/DDBJ databases">
        <title>Enhanced detection system for hospital associated transmission using whole genome sequencing surveillance.</title>
        <authorList>
            <person name="Harrison L.H."/>
            <person name="Van Tyne D."/>
            <person name="Marsh J.W."/>
            <person name="Griffith M.P."/>
            <person name="Snyder D.J."/>
            <person name="Cooper V.S."/>
            <person name="Mustapha M."/>
        </authorList>
    </citation>
    <scope>NUCLEOTIDE SEQUENCE [LARGE SCALE GENOMIC DNA]</scope>
    <source>
        <strain evidence="6 7">PSB00013</strain>
    </source>
</reference>
<proteinExistence type="inferred from homology"/>
<protein>
    <submittedName>
        <fullName evidence="6">LysR family transcriptional regulator</fullName>
    </submittedName>
</protein>
<accession>A0ABS0MP80</accession>
<gene>
    <name evidence="6" type="ORF">I5Q09_07420</name>
</gene>
<evidence type="ECO:0000256" key="3">
    <source>
        <dbReference type="ARBA" id="ARBA00023125"/>
    </source>
</evidence>
<evidence type="ECO:0000256" key="2">
    <source>
        <dbReference type="ARBA" id="ARBA00023015"/>
    </source>
</evidence>
<organism evidence="6 7">
    <name type="scientific">Pseudomonas luteola</name>
    <dbReference type="NCBI Taxonomy" id="47886"/>
    <lineage>
        <taxon>Bacteria</taxon>
        <taxon>Pseudomonadati</taxon>
        <taxon>Pseudomonadota</taxon>
        <taxon>Gammaproteobacteria</taxon>
        <taxon>Pseudomonadales</taxon>
        <taxon>Pseudomonadaceae</taxon>
        <taxon>Pseudomonas</taxon>
    </lineage>
</organism>
<evidence type="ECO:0000256" key="1">
    <source>
        <dbReference type="ARBA" id="ARBA00009437"/>
    </source>
</evidence>
<dbReference type="InterPro" id="IPR005119">
    <property type="entry name" value="LysR_subst-bd"/>
</dbReference>